<dbReference type="EMBL" id="BSEV01000004">
    <property type="protein sequence ID" value="GLK09184.1"/>
    <property type="molecule type" value="Genomic_DNA"/>
</dbReference>
<reference evidence="2" key="1">
    <citation type="journal article" date="2014" name="Int. J. Syst. Evol. Microbiol.">
        <title>Complete genome sequence of Corynebacterium casei LMG S-19264T (=DSM 44701T), isolated from a smear-ripened cheese.</title>
        <authorList>
            <consortium name="US DOE Joint Genome Institute (JGI-PGF)"/>
            <person name="Walter F."/>
            <person name="Albersmeier A."/>
            <person name="Kalinowski J."/>
            <person name="Ruckert C."/>
        </authorList>
    </citation>
    <scope>NUCLEOTIDE SEQUENCE</scope>
    <source>
        <strain evidence="2">VKM Ac-2007</strain>
    </source>
</reference>
<dbReference type="Proteomes" id="UP001143474">
    <property type="component" value="Unassembled WGS sequence"/>
</dbReference>
<gene>
    <name evidence="2" type="ORF">GCM10017600_25900</name>
</gene>
<evidence type="ECO:0000313" key="2">
    <source>
        <dbReference type="EMBL" id="GLK09184.1"/>
    </source>
</evidence>
<protein>
    <recommendedName>
        <fullName evidence="1">VOC domain-containing protein</fullName>
    </recommendedName>
</protein>
<reference evidence="2" key="2">
    <citation type="submission" date="2023-01" db="EMBL/GenBank/DDBJ databases">
        <authorList>
            <person name="Sun Q."/>
            <person name="Evtushenko L."/>
        </authorList>
    </citation>
    <scope>NUCLEOTIDE SEQUENCE</scope>
    <source>
        <strain evidence="2">VKM Ac-2007</strain>
    </source>
</reference>
<dbReference type="AlphaFoldDB" id="A0A9W6I193"/>
<feature type="domain" description="VOC" evidence="1">
    <location>
        <begin position="21"/>
        <end position="143"/>
    </location>
</feature>
<accession>A0A9W6I193</accession>
<name>A0A9W6I193_9ACTN</name>
<dbReference type="PANTHER" id="PTHR36503:SF1">
    <property type="entry name" value="BLR2520 PROTEIN"/>
    <property type="match status" value="1"/>
</dbReference>
<dbReference type="PROSITE" id="PS51819">
    <property type="entry name" value="VOC"/>
    <property type="match status" value="1"/>
</dbReference>
<keyword evidence="3" id="KW-1185">Reference proteome</keyword>
<proteinExistence type="predicted"/>
<organism evidence="2 3">
    <name type="scientific">Streptosporangium carneum</name>
    <dbReference type="NCBI Taxonomy" id="47481"/>
    <lineage>
        <taxon>Bacteria</taxon>
        <taxon>Bacillati</taxon>
        <taxon>Actinomycetota</taxon>
        <taxon>Actinomycetes</taxon>
        <taxon>Streptosporangiales</taxon>
        <taxon>Streptosporangiaceae</taxon>
        <taxon>Streptosporangium</taxon>
    </lineage>
</organism>
<dbReference type="InterPro" id="IPR004360">
    <property type="entry name" value="Glyas_Fos-R_dOase_dom"/>
</dbReference>
<evidence type="ECO:0000259" key="1">
    <source>
        <dbReference type="PROSITE" id="PS51819"/>
    </source>
</evidence>
<dbReference type="InterPro" id="IPR029068">
    <property type="entry name" value="Glyas_Bleomycin-R_OHBP_Dase"/>
</dbReference>
<dbReference type="Gene3D" id="3.10.180.10">
    <property type="entry name" value="2,3-Dihydroxybiphenyl 1,2-Dioxygenase, domain 1"/>
    <property type="match status" value="1"/>
</dbReference>
<dbReference type="SUPFAM" id="SSF54593">
    <property type="entry name" value="Glyoxalase/Bleomycin resistance protein/Dihydroxybiphenyl dioxygenase"/>
    <property type="match status" value="1"/>
</dbReference>
<comment type="caution">
    <text evidence="2">The sequence shown here is derived from an EMBL/GenBank/DDBJ whole genome shotgun (WGS) entry which is preliminary data.</text>
</comment>
<sequence>MAGWQNDVPDTGSQEEDMRQRLNLILLGVRDVAASVAFYQALGWRRSTAGSDEFALFELGGVAVAFQSREAFAADAGLPDREPGGFAGFALAYVARSAEEVYQVMAKAAELGATVTRPAGPNPWGHSGYFTDPDGHLFEVLYEDGWIFDEHDDLVL</sequence>
<dbReference type="InterPro" id="IPR037523">
    <property type="entry name" value="VOC_core"/>
</dbReference>
<dbReference type="Pfam" id="PF00903">
    <property type="entry name" value="Glyoxalase"/>
    <property type="match status" value="1"/>
</dbReference>
<dbReference type="PANTHER" id="PTHR36503">
    <property type="entry name" value="BLR2520 PROTEIN"/>
    <property type="match status" value="1"/>
</dbReference>
<evidence type="ECO:0000313" key="3">
    <source>
        <dbReference type="Proteomes" id="UP001143474"/>
    </source>
</evidence>